<keyword evidence="2" id="KW-1185">Reference proteome</keyword>
<comment type="caution">
    <text evidence="1">The sequence shown here is derived from an EMBL/GenBank/DDBJ whole genome shotgun (WGS) entry which is preliminary data.</text>
</comment>
<name>A0A3M7S8A6_BRAPC</name>
<dbReference type="AlphaFoldDB" id="A0A3M7S8A6"/>
<sequence length="63" mass="7298">MLGCLAFLPSDLVIEAFYFEEIYIGVKERGRYGNRKEPKTQFYYGIVINVLNLACRNLSIISF</sequence>
<reference evidence="1 2" key="1">
    <citation type="journal article" date="2018" name="Sci. Rep.">
        <title>Genomic signatures of local adaptation to the degree of environmental predictability in rotifers.</title>
        <authorList>
            <person name="Franch-Gras L."/>
            <person name="Hahn C."/>
            <person name="Garcia-Roger E.M."/>
            <person name="Carmona M.J."/>
            <person name="Serra M."/>
            <person name="Gomez A."/>
        </authorList>
    </citation>
    <scope>NUCLEOTIDE SEQUENCE [LARGE SCALE GENOMIC DNA]</scope>
    <source>
        <strain evidence="1">HYR1</strain>
    </source>
</reference>
<evidence type="ECO:0000313" key="2">
    <source>
        <dbReference type="Proteomes" id="UP000276133"/>
    </source>
</evidence>
<evidence type="ECO:0000313" key="1">
    <source>
        <dbReference type="EMBL" id="RNA32054.1"/>
    </source>
</evidence>
<dbReference type="Proteomes" id="UP000276133">
    <property type="component" value="Unassembled WGS sequence"/>
</dbReference>
<gene>
    <name evidence="1" type="ORF">BpHYR1_034824</name>
</gene>
<protein>
    <submittedName>
        <fullName evidence="1">Uncharacterized protein</fullName>
    </submittedName>
</protein>
<organism evidence="1 2">
    <name type="scientific">Brachionus plicatilis</name>
    <name type="common">Marine rotifer</name>
    <name type="synonym">Brachionus muelleri</name>
    <dbReference type="NCBI Taxonomy" id="10195"/>
    <lineage>
        <taxon>Eukaryota</taxon>
        <taxon>Metazoa</taxon>
        <taxon>Spiralia</taxon>
        <taxon>Gnathifera</taxon>
        <taxon>Rotifera</taxon>
        <taxon>Eurotatoria</taxon>
        <taxon>Monogononta</taxon>
        <taxon>Pseudotrocha</taxon>
        <taxon>Ploima</taxon>
        <taxon>Brachionidae</taxon>
        <taxon>Brachionus</taxon>
    </lineage>
</organism>
<accession>A0A3M7S8A6</accession>
<proteinExistence type="predicted"/>
<dbReference type="EMBL" id="REGN01001860">
    <property type="protein sequence ID" value="RNA32054.1"/>
    <property type="molecule type" value="Genomic_DNA"/>
</dbReference>